<dbReference type="OrthoDB" id="3940559at2"/>
<proteinExistence type="predicted"/>
<organism evidence="2 3">
    <name type="scientific">Streptomyces marincola</name>
    <dbReference type="NCBI Taxonomy" id="2878388"/>
    <lineage>
        <taxon>Bacteria</taxon>
        <taxon>Bacillati</taxon>
        <taxon>Actinomycetota</taxon>
        <taxon>Actinomycetes</taxon>
        <taxon>Kitasatosporales</taxon>
        <taxon>Streptomycetaceae</taxon>
        <taxon>Streptomyces</taxon>
    </lineage>
</organism>
<keyword evidence="3" id="KW-1185">Reference proteome</keyword>
<feature type="compositionally biased region" description="Basic and acidic residues" evidence="1">
    <location>
        <begin position="1"/>
        <end position="13"/>
    </location>
</feature>
<sequence length="232" mass="24335">MDIRPFDGIDRHTAGPGVLLLPEPGGRRERDPSGLTTGTTWLYPARHGTAIVILEVPAWAVAAVAAVADPAPHPAPEKAVALAAESLLECVGRVAALVGEPGVRRREESDPFPQAVAERVAVAPGVVDTWLRPDFRYPDGTRPAVTRGSAAALLIAARRIALRAAVMLARSPHAAPAEHRARAGRAAGPGELVTEWCGEPAAEFRQRPVPVAVQAECQARLALRCAHLSAGG</sequence>
<evidence type="ECO:0000256" key="1">
    <source>
        <dbReference type="SAM" id="MobiDB-lite"/>
    </source>
</evidence>
<dbReference type="KEGG" id="smao:CAG99_07165"/>
<feature type="region of interest" description="Disordered" evidence="1">
    <location>
        <begin position="1"/>
        <end position="35"/>
    </location>
</feature>
<dbReference type="AlphaFoldDB" id="A0A1W7CV14"/>
<protein>
    <submittedName>
        <fullName evidence="2">Uncharacterized protein</fullName>
    </submittedName>
</protein>
<evidence type="ECO:0000313" key="2">
    <source>
        <dbReference type="EMBL" id="ARQ68664.1"/>
    </source>
</evidence>
<name>A0A1W7CV14_9ACTN</name>
<dbReference type="RefSeq" id="WP_086158173.1">
    <property type="nucleotide sequence ID" value="NZ_CP021121.1"/>
</dbReference>
<reference evidence="2 3" key="1">
    <citation type="submission" date="2017-05" db="EMBL/GenBank/DDBJ databases">
        <title>Complete genome sequence of Streptomyces sp. SCSIO 03032 revealed the diverse biosynthetic pathways for its bioactive secondary metabolites.</title>
        <authorList>
            <person name="Ma L."/>
            <person name="Zhu Y."/>
            <person name="Zhang W."/>
            <person name="Zhang G."/>
            <person name="Tian X."/>
            <person name="Zhang S."/>
            <person name="Zhang C."/>
        </authorList>
    </citation>
    <scope>NUCLEOTIDE SEQUENCE [LARGE SCALE GENOMIC DNA]</scope>
    <source>
        <strain evidence="2 3">SCSIO 03032</strain>
    </source>
</reference>
<accession>A0A1W7CV14</accession>
<feature type="compositionally biased region" description="Low complexity" evidence="1">
    <location>
        <begin position="15"/>
        <end position="24"/>
    </location>
</feature>
<evidence type="ECO:0000313" key="3">
    <source>
        <dbReference type="Proteomes" id="UP000194218"/>
    </source>
</evidence>
<dbReference type="Proteomes" id="UP000194218">
    <property type="component" value="Chromosome"/>
</dbReference>
<gene>
    <name evidence="2" type="ORF">CAG99_07165</name>
</gene>
<dbReference type="EMBL" id="CP021121">
    <property type="protein sequence ID" value="ARQ68664.1"/>
    <property type="molecule type" value="Genomic_DNA"/>
</dbReference>